<name>A0A0F7CKV5_9CREN</name>
<dbReference type="STRING" id="1550241.MA03_02195"/>
<keyword evidence="2" id="KW-1185">Reference proteome</keyword>
<dbReference type="PANTHER" id="PTHR34655">
    <property type="entry name" value="CONSERVED WITHIN P. AEROPHILUM"/>
    <property type="match status" value="1"/>
</dbReference>
<dbReference type="PATRIC" id="fig|1550241.5.peg.448"/>
<evidence type="ECO:0000313" key="1">
    <source>
        <dbReference type="EMBL" id="AKG38321.1"/>
    </source>
</evidence>
<evidence type="ECO:0000313" key="2">
    <source>
        <dbReference type="Proteomes" id="UP000067434"/>
    </source>
</evidence>
<dbReference type="AlphaFoldDB" id="A0A0F7CKV5"/>
<dbReference type="OrthoDB" id="69354at2157"/>
<dbReference type="EMBL" id="CP009961">
    <property type="protein sequence ID" value="AKG38321.1"/>
    <property type="molecule type" value="Genomic_DNA"/>
</dbReference>
<accession>A0A0F7CKV5</accession>
<dbReference type="Proteomes" id="UP000067434">
    <property type="component" value="Chromosome"/>
</dbReference>
<dbReference type="HOGENOM" id="CLU_094970_2_0_2"/>
<reference evidence="1 2" key="1">
    <citation type="journal article" date="2015" name="Stand. Genomic Sci.">
        <title>Complete genome sequence of and proposal of Thermofilum uzonense sp. nov. a novel hyperthermophilic crenarchaeon and emended description of the genus Thermofilum.</title>
        <authorList>
            <person name="Toshchakov S.V."/>
            <person name="Korzhenkov A.A."/>
            <person name="Samarov N.I."/>
            <person name="Mazunin I.O."/>
            <person name="Mozhey O.I."/>
            <person name="Shmyr I.S."/>
            <person name="Derbikova K.S."/>
            <person name="Taranov E.A."/>
            <person name="Dominova I.N."/>
            <person name="Bonch-Osmolovskaya E.A."/>
            <person name="Patrushev M.V."/>
            <person name="Podosokorskaya O.A."/>
            <person name="Kublanov I.V."/>
        </authorList>
    </citation>
    <scope>NUCLEOTIDE SEQUENCE [LARGE SCALE GENOMIC DNA]</scope>
    <source>
        <strain evidence="1 2">1807-2</strain>
    </source>
</reference>
<organism evidence="1 2">
    <name type="scientific">Infirmifilum uzonense</name>
    <dbReference type="NCBI Taxonomy" id="1550241"/>
    <lineage>
        <taxon>Archaea</taxon>
        <taxon>Thermoproteota</taxon>
        <taxon>Thermoprotei</taxon>
        <taxon>Thermofilales</taxon>
        <taxon>Thermofilaceae</taxon>
        <taxon>Infirmifilum</taxon>
    </lineage>
</organism>
<dbReference type="PANTHER" id="PTHR34655:SF2">
    <property type="entry name" value="PEROXIREDOXIN FAMILY PROTEIN"/>
    <property type="match status" value="1"/>
</dbReference>
<dbReference type="InterPro" id="IPR027396">
    <property type="entry name" value="DsrEFH-like"/>
</dbReference>
<proteinExistence type="predicted"/>
<dbReference type="SUPFAM" id="SSF75169">
    <property type="entry name" value="DsrEFH-like"/>
    <property type="match status" value="1"/>
</dbReference>
<dbReference type="Gene3D" id="3.40.1260.10">
    <property type="entry name" value="DsrEFH-like"/>
    <property type="match status" value="1"/>
</dbReference>
<gene>
    <name evidence="1" type="ORF">MA03_02195</name>
</gene>
<dbReference type="KEGG" id="thf:MA03_02195"/>
<protein>
    <submittedName>
        <fullName evidence="1">Peroxiredoxin</fullName>
    </submittedName>
</protein>
<dbReference type="RefSeq" id="WP_052883707.1">
    <property type="nucleotide sequence ID" value="NZ_CP009961.1"/>
</dbReference>
<sequence>MTKGLAIIMFSGTADKFIPLGVLTQTAANLGVPVRIFVTGFATPYFTKNKPQPRFPKEFEDMVPHLIKGLEKIKAPSWYDMLKEAKEVGDVKVYVCSLIAEALGLKKDHLDPIVDDIVGATFFMKETAEYEVIFI</sequence>
<dbReference type="GeneID" id="25401004"/>